<protein>
    <submittedName>
        <fullName evidence="2">Putative membrane protein</fullName>
    </submittedName>
</protein>
<name>A0A7W6GNU8_9SPHN</name>
<gene>
    <name evidence="2" type="ORF">GGR44_001849</name>
</gene>
<organism evidence="2 3">
    <name type="scientific">Sphingobium fontiphilum</name>
    <dbReference type="NCBI Taxonomy" id="944425"/>
    <lineage>
        <taxon>Bacteria</taxon>
        <taxon>Pseudomonadati</taxon>
        <taxon>Pseudomonadota</taxon>
        <taxon>Alphaproteobacteria</taxon>
        <taxon>Sphingomonadales</taxon>
        <taxon>Sphingomonadaceae</taxon>
        <taxon>Sphingobium</taxon>
    </lineage>
</organism>
<dbReference type="EMBL" id="JACIEB010000003">
    <property type="protein sequence ID" value="MBB3982190.1"/>
    <property type="molecule type" value="Genomic_DNA"/>
</dbReference>
<evidence type="ECO:0000259" key="1">
    <source>
        <dbReference type="Pfam" id="PF09834"/>
    </source>
</evidence>
<dbReference type="AlphaFoldDB" id="A0A7W6GNU8"/>
<evidence type="ECO:0000313" key="2">
    <source>
        <dbReference type="EMBL" id="MBB3982190.1"/>
    </source>
</evidence>
<dbReference type="InterPro" id="IPR018638">
    <property type="entry name" value="DUF2061_membrane"/>
</dbReference>
<dbReference type="RefSeq" id="WP_183955234.1">
    <property type="nucleotide sequence ID" value="NZ_JACIEB010000003.1"/>
</dbReference>
<dbReference type="Proteomes" id="UP000552757">
    <property type="component" value="Unassembled WGS sequence"/>
</dbReference>
<reference evidence="2 3" key="1">
    <citation type="submission" date="2020-08" db="EMBL/GenBank/DDBJ databases">
        <title>Genomic Encyclopedia of Type Strains, Phase IV (KMG-IV): sequencing the most valuable type-strain genomes for metagenomic binning, comparative biology and taxonomic classification.</title>
        <authorList>
            <person name="Goeker M."/>
        </authorList>
    </citation>
    <scope>NUCLEOTIDE SEQUENCE [LARGE SCALE GENOMIC DNA]</scope>
    <source>
        <strain evidence="2 3">DSM 29348</strain>
    </source>
</reference>
<keyword evidence="3" id="KW-1185">Reference proteome</keyword>
<sequence>MLLFNGKESNPRSFLKAISWRTLGSIDTFILGMLFTSNLKAAGAIASTEVITKIFLYYFHERVWAQVSWGLPVLPPTQEAVAARPAEPAETTSPLA</sequence>
<comment type="caution">
    <text evidence="2">The sequence shown here is derived from an EMBL/GenBank/DDBJ whole genome shotgun (WGS) entry which is preliminary data.</text>
</comment>
<proteinExistence type="predicted"/>
<accession>A0A7W6GNU8</accession>
<dbReference type="Pfam" id="PF09834">
    <property type="entry name" value="DUF2061"/>
    <property type="match status" value="1"/>
</dbReference>
<feature type="domain" description="DUF2061" evidence="1">
    <location>
        <begin position="15"/>
        <end position="65"/>
    </location>
</feature>
<evidence type="ECO:0000313" key="3">
    <source>
        <dbReference type="Proteomes" id="UP000552757"/>
    </source>
</evidence>